<keyword evidence="3" id="KW-0862">Zinc</keyword>
<dbReference type="PANTHER" id="PTHR32120">
    <property type="entry name" value="SMALL RIBOSOMAL SUBUNIT BIOGENESIS GTPASE RSGA"/>
    <property type="match status" value="1"/>
</dbReference>
<evidence type="ECO:0000256" key="2">
    <source>
        <dbReference type="ARBA" id="ARBA00023134"/>
    </source>
</evidence>
<feature type="binding site" evidence="3">
    <location>
        <position position="318"/>
    </location>
    <ligand>
        <name>Zn(2+)</name>
        <dbReference type="ChEBI" id="CHEBI:29105"/>
    </ligand>
</feature>
<dbReference type="HAMAP" id="MF_01820">
    <property type="entry name" value="GTPase_RsgA"/>
    <property type="match status" value="1"/>
</dbReference>
<keyword evidence="7" id="KW-1185">Reference proteome</keyword>
<comment type="subunit">
    <text evidence="3">Monomer. Associates with 30S ribosomal subunit, binds 16S rRNA.</text>
</comment>
<dbReference type="SUPFAM" id="SSF52540">
    <property type="entry name" value="P-loop containing nucleoside triphosphate hydrolases"/>
    <property type="match status" value="1"/>
</dbReference>
<keyword evidence="3" id="KW-0963">Cytoplasm</keyword>
<feature type="binding site" evidence="3">
    <location>
        <begin position="159"/>
        <end position="162"/>
    </location>
    <ligand>
        <name>GTP</name>
        <dbReference type="ChEBI" id="CHEBI:37565"/>
    </ligand>
</feature>
<feature type="binding site" evidence="3">
    <location>
        <position position="313"/>
    </location>
    <ligand>
        <name>Zn(2+)</name>
        <dbReference type="ChEBI" id="CHEBI:29105"/>
    </ligand>
</feature>
<organism evidence="6 7">
    <name type="scientific">Vreelandella salicampi</name>
    <dbReference type="NCBI Taxonomy" id="1449798"/>
    <lineage>
        <taxon>Bacteria</taxon>
        <taxon>Pseudomonadati</taxon>
        <taxon>Pseudomonadota</taxon>
        <taxon>Gammaproteobacteria</taxon>
        <taxon>Oceanospirillales</taxon>
        <taxon>Halomonadaceae</taxon>
        <taxon>Vreelandella</taxon>
    </lineage>
</organism>
<feature type="domain" description="EngC GTPase" evidence="4">
    <location>
        <begin position="120"/>
        <end position="287"/>
    </location>
</feature>
<evidence type="ECO:0000259" key="4">
    <source>
        <dbReference type="PROSITE" id="PS50936"/>
    </source>
</evidence>
<dbReference type="AlphaFoldDB" id="A0A7Z0LI18"/>
<comment type="subcellular location">
    <subcellularLocation>
        <location evidence="3">Cytoplasm</location>
    </subcellularLocation>
</comment>
<dbReference type="InterPro" id="IPR030378">
    <property type="entry name" value="G_CP_dom"/>
</dbReference>
<dbReference type="Proteomes" id="UP000586119">
    <property type="component" value="Unassembled WGS sequence"/>
</dbReference>
<evidence type="ECO:0000256" key="1">
    <source>
        <dbReference type="ARBA" id="ARBA00022741"/>
    </source>
</evidence>
<evidence type="ECO:0000259" key="5">
    <source>
        <dbReference type="PROSITE" id="PS51721"/>
    </source>
</evidence>
<dbReference type="RefSeq" id="WP_179928632.1">
    <property type="nucleotide sequence ID" value="NZ_JACCDF010000001.1"/>
</dbReference>
<proteinExistence type="inferred from homology"/>
<dbReference type="InterPro" id="IPR027417">
    <property type="entry name" value="P-loop_NTPase"/>
</dbReference>
<gene>
    <name evidence="3 6" type="primary">rsgA</name>
    <name evidence="6" type="ORF">HZS81_00665</name>
</gene>
<comment type="caution">
    <text evidence="6">The sequence shown here is derived from an EMBL/GenBank/DDBJ whole genome shotgun (WGS) entry which is preliminary data.</text>
</comment>
<dbReference type="PROSITE" id="PS50936">
    <property type="entry name" value="ENGC_GTPASE"/>
    <property type="match status" value="1"/>
</dbReference>
<name>A0A7Z0LI18_9GAMM</name>
<dbReference type="GO" id="GO:0019843">
    <property type="term" value="F:rRNA binding"/>
    <property type="evidence" value="ECO:0007669"/>
    <property type="project" value="UniProtKB-KW"/>
</dbReference>
<dbReference type="Gene3D" id="3.40.50.300">
    <property type="entry name" value="P-loop containing nucleotide triphosphate hydrolases"/>
    <property type="match status" value="1"/>
</dbReference>
<comment type="cofactor">
    <cofactor evidence="3">
        <name>Zn(2+)</name>
        <dbReference type="ChEBI" id="CHEBI:29105"/>
    </cofactor>
    <text evidence="3">Binds 1 zinc ion per subunit.</text>
</comment>
<comment type="function">
    <text evidence="3">One of several proteins that assist in the late maturation steps of the functional core of the 30S ribosomal subunit. Helps release RbfA from mature subunits. May play a role in the assembly of ribosomal proteins into the subunit. Circularly permuted GTPase that catalyzes slow GTP hydrolysis, GTPase activity is stimulated by the 30S ribosomal subunit.</text>
</comment>
<keyword evidence="3" id="KW-0479">Metal-binding</keyword>
<dbReference type="InterPro" id="IPR004881">
    <property type="entry name" value="Ribosome_biogen_GTPase_RsgA"/>
</dbReference>
<dbReference type="GO" id="GO:0005737">
    <property type="term" value="C:cytoplasm"/>
    <property type="evidence" value="ECO:0007669"/>
    <property type="project" value="UniProtKB-SubCell"/>
</dbReference>
<dbReference type="Gene3D" id="1.10.40.50">
    <property type="entry name" value="Probable gtpase engc, domain 3"/>
    <property type="match status" value="1"/>
</dbReference>
<sequence>MSKRKLSRQQRWRVEKIQAEREKRAEKRGVEESEKLAAGEYGAEQPGRVIAHFGRTLEVQDAERTPVRCHLRANLEGMVTGDWVIWRAGQDGSGVVVARTERDSVLTRPDARGQLKPVAANIDQILIVFATEPTPHANLIDRYLVAAEATGIAPVLVLNKVDLLPEGDGELGELLARYQALGYPVVRTTTATEAGLTALREQLAGRTSVFVGQSGVGKSSLIDRLLPEETLRIGALSEESRKGTHTTTTARLYTLYESNMDNENSANENKVNENKVNGELIDSPGIREFGLTHLDEETVTDGFIEFRPFLGHCRFRDCRHINEPGCALLNAVEAGKIHPQRFASYRRILASLDTDR</sequence>
<dbReference type="GO" id="GO:0042274">
    <property type="term" value="P:ribosomal small subunit biogenesis"/>
    <property type="evidence" value="ECO:0007669"/>
    <property type="project" value="UniProtKB-UniRule"/>
</dbReference>
<dbReference type="GO" id="GO:0046872">
    <property type="term" value="F:metal ion binding"/>
    <property type="evidence" value="ECO:0007669"/>
    <property type="project" value="UniProtKB-KW"/>
</dbReference>
<dbReference type="Pfam" id="PF03193">
    <property type="entry name" value="RsgA_GTPase"/>
    <property type="match status" value="1"/>
</dbReference>
<evidence type="ECO:0000313" key="6">
    <source>
        <dbReference type="EMBL" id="NYS59283.1"/>
    </source>
</evidence>
<keyword evidence="2 3" id="KW-0342">GTP-binding</keyword>
<accession>A0A7Z0LI18</accession>
<dbReference type="GO" id="GO:0005525">
    <property type="term" value="F:GTP binding"/>
    <property type="evidence" value="ECO:0007669"/>
    <property type="project" value="UniProtKB-UniRule"/>
</dbReference>
<dbReference type="InterPro" id="IPR010914">
    <property type="entry name" value="RsgA_GTPase_dom"/>
</dbReference>
<keyword evidence="3" id="KW-0690">Ribosome biogenesis</keyword>
<feature type="binding site" evidence="3">
    <location>
        <begin position="212"/>
        <end position="220"/>
    </location>
    <ligand>
        <name>GTP</name>
        <dbReference type="ChEBI" id="CHEBI:37565"/>
    </ligand>
</feature>
<keyword evidence="3" id="KW-0694">RNA-binding</keyword>
<evidence type="ECO:0000256" key="3">
    <source>
        <dbReference type="HAMAP-Rule" id="MF_01820"/>
    </source>
</evidence>
<feature type="domain" description="CP-type G" evidence="5">
    <location>
        <begin position="112"/>
        <end position="289"/>
    </location>
</feature>
<keyword evidence="1 3" id="KW-0547">Nucleotide-binding</keyword>
<feature type="binding site" evidence="3">
    <location>
        <position position="320"/>
    </location>
    <ligand>
        <name>Zn(2+)</name>
        <dbReference type="ChEBI" id="CHEBI:29105"/>
    </ligand>
</feature>
<dbReference type="CDD" id="cd01854">
    <property type="entry name" value="YjeQ_EngC"/>
    <property type="match status" value="1"/>
</dbReference>
<keyword evidence="3" id="KW-0378">Hydrolase</keyword>
<dbReference type="EC" id="3.6.1.-" evidence="3"/>
<reference evidence="6 7" key="1">
    <citation type="journal article" date="2015" name="Int. J. Syst. Evol. Microbiol.">
        <title>Halomonas salicampi sp. nov., a halotolerant and alkalitolerant bacterium isolated from a saltern soil.</title>
        <authorList>
            <person name="Lee J.C."/>
            <person name="Kim Y.S."/>
            <person name="Yun B.S."/>
            <person name="Whang K.S."/>
        </authorList>
    </citation>
    <scope>NUCLEOTIDE SEQUENCE [LARGE SCALE GENOMIC DNA]</scope>
    <source>
        <strain evidence="6 7">BH103</strain>
    </source>
</reference>
<protein>
    <recommendedName>
        <fullName evidence="3">Small ribosomal subunit biogenesis GTPase RsgA</fullName>
        <ecNumber evidence="3">3.6.1.-</ecNumber>
    </recommendedName>
</protein>
<dbReference type="InterPro" id="IPR012340">
    <property type="entry name" value="NA-bd_OB-fold"/>
</dbReference>
<dbReference type="PROSITE" id="PS51721">
    <property type="entry name" value="G_CP"/>
    <property type="match status" value="1"/>
</dbReference>
<feature type="binding site" evidence="3">
    <location>
        <position position="326"/>
    </location>
    <ligand>
        <name>Zn(2+)</name>
        <dbReference type="ChEBI" id="CHEBI:29105"/>
    </ligand>
</feature>
<dbReference type="PANTHER" id="PTHR32120:SF11">
    <property type="entry name" value="SMALL RIBOSOMAL SUBUNIT BIOGENESIS GTPASE RSGA 1, MITOCHONDRIAL-RELATED"/>
    <property type="match status" value="1"/>
</dbReference>
<keyword evidence="3" id="KW-0699">rRNA-binding</keyword>
<dbReference type="EMBL" id="JACCDF010000001">
    <property type="protein sequence ID" value="NYS59283.1"/>
    <property type="molecule type" value="Genomic_DNA"/>
</dbReference>
<comment type="similarity">
    <text evidence="3">Belongs to the TRAFAC class YlqF/YawG GTPase family. RsgA subfamily.</text>
</comment>
<evidence type="ECO:0000313" key="7">
    <source>
        <dbReference type="Proteomes" id="UP000586119"/>
    </source>
</evidence>
<dbReference type="GO" id="GO:0003924">
    <property type="term" value="F:GTPase activity"/>
    <property type="evidence" value="ECO:0007669"/>
    <property type="project" value="UniProtKB-UniRule"/>
</dbReference>
<dbReference type="Gene3D" id="2.40.50.140">
    <property type="entry name" value="Nucleic acid-binding proteins"/>
    <property type="match status" value="1"/>
</dbReference>
<dbReference type="NCBIfam" id="TIGR00157">
    <property type="entry name" value="ribosome small subunit-dependent GTPase A"/>
    <property type="match status" value="1"/>
</dbReference>